<evidence type="ECO:0000313" key="1">
    <source>
        <dbReference type="EMBL" id="MFI9106680.1"/>
    </source>
</evidence>
<dbReference type="Proteomes" id="UP001614394">
    <property type="component" value="Unassembled WGS sequence"/>
</dbReference>
<name>A0ABW8CMQ5_9ACTN</name>
<keyword evidence="2" id="KW-1185">Reference proteome</keyword>
<proteinExistence type="predicted"/>
<gene>
    <name evidence="1" type="ORF">ACIGXA_39920</name>
</gene>
<reference evidence="1 2" key="1">
    <citation type="submission" date="2024-10" db="EMBL/GenBank/DDBJ databases">
        <title>The Natural Products Discovery Center: Release of the First 8490 Sequenced Strains for Exploring Actinobacteria Biosynthetic Diversity.</title>
        <authorList>
            <person name="Kalkreuter E."/>
            <person name="Kautsar S.A."/>
            <person name="Yang D."/>
            <person name="Bader C.D."/>
            <person name="Teijaro C.N."/>
            <person name="Fluegel L."/>
            <person name="Davis C.M."/>
            <person name="Simpson J.R."/>
            <person name="Lauterbach L."/>
            <person name="Steele A.D."/>
            <person name="Gui C."/>
            <person name="Meng S."/>
            <person name="Li G."/>
            <person name="Viehrig K."/>
            <person name="Ye F."/>
            <person name="Su P."/>
            <person name="Kiefer A.F."/>
            <person name="Nichols A."/>
            <person name="Cepeda A.J."/>
            <person name="Yan W."/>
            <person name="Fan B."/>
            <person name="Jiang Y."/>
            <person name="Adhikari A."/>
            <person name="Zheng C.-J."/>
            <person name="Schuster L."/>
            <person name="Cowan T.M."/>
            <person name="Smanski M.J."/>
            <person name="Chevrette M.G."/>
            <person name="De Carvalho L.P.S."/>
            <person name="Shen B."/>
        </authorList>
    </citation>
    <scope>NUCLEOTIDE SEQUENCE [LARGE SCALE GENOMIC DNA]</scope>
    <source>
        <strain evidence="1 2">NPDC053399</strain>
    </source>
</reference>
<dbReference type="RefSeq" id="WP_399658379.1">
    <property type="nucleotide sequence ID" value="NZ_JBITYG010000022.1"/>
</dbReference>
<evidence type="ECO:0000313" key="2">
    <source>
        <dbReference type="Proteomes" id="UP001614394"/>
    </source>
</evidence>
<sequence length="118" mass="13566">MYLRTLAPDEEAALPDRPFKKVTLAYVPERVRYRAAFVAPGRYEPLAPPFYDLRDAQRRCEQELQAQHADAPFRWEAFDEPPTTSWQMTAQTSAGAFEELGYWVIILGSDLDDGPQSW</sequence>
<accession>A0ABW8CMQ5</accession>
<protein>
    <submittedName>
        <fullName evidence="1">Uncharacterized protein</fullName>
    </submittedName>
</protein>
<organism evidence="1 2">
    <name type="scientific">Streptomyces fildesensis</name>
    <dbReference type="NCBI Taxonomy" id="375757"/>
    <lineage>
        <taxon>Bacteria</taxon>
        <taxon>Bacillati</taxon>
        <taxon>Actinomycetota</taxon>
        <taxon>Actinomycetes</taxon>
        <taxon>Kitasatosporales</taxon>
        <taxon>Streptomycetaceae</taxon>
        <taxon>Streptomyces</taxon>
    </lineage>
</organism>
<dbReference type="EMBL" id="JBITYG010000022">
    <property type="protein sequence ID" value="MFI9106680.1"/>
    <property type="molecule type" value="Genomic_DNA"/>
</dbReference>
<comment type="caution">
    <text evidence="1">The sequence shown here is derived from an EMBL/GenBank/DDBJ whole genome shotgun (WGS) entry which is preliminary data.</text>
</comment>